<dbReference type="AlphaFoldDB" id="C6H4X1"/>
<name>C6H4X1_AJECH</name>
<dbReference type="Proteomes" id="UP000002624">
    <property type="component" value="Unassembled WGS sequence"/>
</dbReference>
<evidence type="ECO:0000313" key="2">
    <source>
        <dbReference type="EMBL" id="EER44714.1"/>
    </source>
</evidence>
<feature type="compositionally biased region" description="Basic and acidic residues" evidence="1">
    <location>
        <begin position="80"/>
        <end position="90"/>
    </location>
</feature>
<evidence type="ECO:0000256" key="1">
    <source>
        <dbReference type="SAM" id="MobiDB-lite"/>
    </source>
</evidence>
<evidence type="ECO:0000313" key="3">
    <source>
        <dbReference type="Proteomes" id="UP000002624"/>
    </source>
</evidence>
<reference evidence="3" key="1">
    <citation type="submission" date="2009-05" db="EMBL/GenBank/DDBJ databases">
        <title>The genome sequence of Ajellomyces capsulatus strain H143.</title>
        <authorList>
            <person name="Champion M."/>
            <person name="Cuomo C.A."/>
            <person name="Ma L.-J."/>
            <person name="Henn M.R."/>
            <person name="Sil A."/>
            <person name="Goldman B."/>
            <person name="Young S.K."/>
            <person name="Kodira C.D."/>
            <person name="Zeng Q."/>
            <person name="Koehrsen M."/>
            <person name="Alvarado L."/>
            <person name="Berlin A.M."/>
            <person name="Borenstein D."/>
            <person name="Chen Z."/>
            <person name="Engels R."/>
            <person name="Freedman E."/>
            <person name="Gellesch M."/>
            <person name="Goldberg J."/>
            <person name="Griggs A."/>
            <person name="Gujja S."/>
            <person name="Heiman D.I."/>
            <person name="Hepburn T.A."/>
            <person name="Howarth C."/>
            <person name="Jen D."/>
            <person name="Larson L."/>
            <person name="Lewis B."/>
            <person name="Mehta T."/>
            <person name="Park D."/>
            <person name="Pearson M."/>
            <person name="Roberts A."/>
            <person name="Saif S."/>
            <person name="Shea T.D."/>
            <person name="Shenoy N."/>
            <person name="Sisk P."/>
            <person name="Stolte C."/>
            <person name="Sykes S."/>
            <person name="Walk T."/>
            <person name="White J."/>
            <person name="Yandava C."/>
            <person name="Klein B."/>
            <person name="McEwen J.G."/>
            <person name="Puccia R."/>
            <person name="Goldman G.H."/>
            <person name="Felipe M.S."/>
            <person name="Nino-Vega G."/>
            <person name="San-Blas G."/>
            <person name="Taylor J.W."/>
            <person name="Mendoza L."/>
            <person name="Galagan J.E."/>
            <person name="Nusbaum C."/>
            <person name="Birren B.W."/>
        </authorList>
    </citation>
    <scope>NUCLEOTIDE SEQUENCE [LARGE SCALE GENOMIC DNA]</scope>
    <source>
        <strain evidence="3">H143</strain>
    </source>
</reference>
<gene>
    <name evidence="2" type="ORF">HCDG_00293</name>
</gene>
<dbReference type="HOGENOM" id="CLU_2262948_0_0_1"/>
<proteinExistence type="predicted"/>
<organism evidence="2 3">
    <name type="scientific">Ajellomyces capsulatus (strain H143)</name>
    <name type="common">Darling's disease fungus</name>
    <name type="synonym">Histoplasma capsulatum</name>
    <dbReference type="NCBI Taxonomy" id="544712"/>
    <lineage>
        <taxon>Eukaryota</taxon>
        <taxon>Fungi</taxon>
        <taxon>Dikarya</taxon>
        <taxon>Ascomycota</taxon>
        <taxon>Pezizomycotina</taxon>
        <taxon>Eurotiomycetes</taxon>
        <taxon>Eurotiomycetidae</taxon>
        <taxon>Onygenales</taxon>
        <taxon>Ajellomycetaceae</taxon>
        <taxon>Histoplasma</taxon>
    </lineage>
</organism>
<dbReference type="EMBL" id="GG692419">
    <property type="protein sequence ID" value="EER44714.1"/>
    <property type="molecule type" value="Genomic_DNA"/>
</dbReference>
<dbReference type="VEuPathDB" id="FungiDB:HCDG_00293"/>
<feature type="region of interest" description="Disordered" evidence="1">
    <location>
        <begin position="79"/>
        <end position="103"/>
    </location>
</feature>
<protein>
    <submittedName>
        <fullName evidence="2">Uncharacterized protein</fullName>
    </submittedName>
</protein>
<sequence>MSYPYHPSAKPSQSVSSKAPPPRDPHTNHQKQTIRPHQGTTKGMKTGKWRQGIGISIRDRDANGLPYLEFGQQLLPRRHVLNEEKKKSEKGTGGNLNRKVNKG</sequence>
<feature type="region of interest" description="Disordered" evidence="1">
    <location>
        <begin position="1"/>
        <end position="50"/>
    </location>
</feature>
<accession>C6H4X1</accession>